<accession>A0A8A2VIT1</accession>
<name>A0A8A2VIT1_9EURY</name>
<dbReference type="EMBL" id="CP071462">
    <property type="protein sequence ID" value="QSX00376.1"/>
    <property type="molecule type" value="Genomic_DNA"/>
</dbReference>
<reference evidence="2 3" key="1">
    <citation type="submission" date="2021-03" db="EMBL/GenBank/DDBJ databases">
        <title>Haloterrigena longa sp. nov. and Haloterrigena limicola sp. nov., extremely halophilic archaea isolated from a salt lake.</title>
        <authorList>
            <person name="Henglin C."/>
        </authorList>
    </citation>
    <scope>NUCLEOTIDE SEQUENCE [LARGE SCALE GENOMIC DNA]</scope>
    <source>
        <strain evidence="2 3">KZCA68</strain>
    </source>
</reference>
<dbReference type="Proteomes" id="UP000663203">
    <property type="component" value="Chromosome"/>
</dbReference>
<dbReference type="GeneID" id="63186690"/>
<dbReference type="KEGG" id="hakz:J0X25_05255"/>
<evidence type="ECO:0000313" key="2">
    <source>
        <dbReference type="EMBL" id="QSX00376.1"/>
    </source>
</evidence>
<evidence type="ECO:0000256" key="1">
    <source>
        <dbReference type="SAM" id="MobiDB-lite"/>
    </source>
</evidence>
<dbReference type="AlphaFoldDB" id="A0A8A2VIT1"/>
<sequence length="254" mass="26402">MTTADDAEAYLGIESEGDVSGTQLRGDSDPLRVGTLHNNAGADLEVRSVVVDSIGDDTVNDDIVTIAAPNPGRTIERNDSTAVTIECNDDTTVGEQEIVVRVARVTGTGISIAEPTFTATVDIQCGKGKFSGSADLNVSDVGTGDTTQTVSFDVGAVKNKDEVTIDFSNPQQNGGVDYSGVTDGDLTVQSQGHGGTVAFDSETSRLTYSPQGNEDGTITIEISGIDVVGNPGESYPVSYSDTTGRDDGDFFDIT</sequence>
<keyword evidence="3" id="KW-1185">Reference proteome</keyword>
<proteinExistence type="predicted"/>
<gene>
    <name evidence="2" type="ORF">J0X25_05255</name>
</gene>
<protein>
    <submittedName>
        <fullName evidence="2">Uncharacterized protein</fullName>
    </submittedName>
</protein>
<feature type="region of interest" description="Disordered" evidence="1">
    <location>
        <begin position="1"/>
        <end position="28"/>
    </location>
</feature>
<evidence type="ECO:0000313" key="3">
    <source>
        <dbReference type="Proteomes" id="UP000663203"/>
    </source>
</evidence>
<feature type="region of interest" description="Disordered" evidence="1">
    <location>
        <begin position="235"/>
        <end position="254"/>
    </location>
</feature>
<organism evidence="2 3">
    <name type="scientific">Haloterrigena alkaliphila</name>
    <dbReference type="NCBI Taxonomy" id="2816475"/>
    <lineage>
        <taxon>Archaea</taxon>
        <taxon>Methanobacteriati</taxon>
        <taxon>Methanobacteriota</taxon>
        <taxon>Stenosarchaea group</taxon>
        <taxon>Halobacteria</taxon>
        <taxon>Halobacteriales</taxon>
        <taxon>Natrialbaceae</taxon>
        <taxon>Haloterrigena</taxon>
    </lineage>
</organism>
<dbReference type="RefSeq" id="WP_207290096.1">
    <property type="nucleotide sequence ID" value="NZ_CP071462.1"/>
</dbReference>